<organism evidence="2 3">
    <name type="scientific">Lichenibacterium ramalinae</name>
    <dbReference type="NCBI Taxonomy" id="2316527"/>
    <lineage>
        <taxon>Bacteria</taxon>
        <taxon>Pseudomonadati</taxon>
        <taxon>Pseudomonadota</taxon>
        <taxon>Alphaproteobacteria</taxon>
        <taxon>Hyphomicrobiales</taxon>
        <taxon>Lichenihabitantaceae</taxon>
        <taxon>Lichenibacterium</taxon>
    </lineage>
</organism>
<dbReference type="InterPro" id="IPR052718">
    <property type="entry name" value="NmrA-type_oxidoreductase"/>
</dbReference>
<comment type="caution">
    <text evidence="2">The sequence shown here is derived from an EMBL/GenBank/DDBJ whole genome shotgun (WGS) entry which is preliminary data.</text>
</comment>
<dbReference type="PANTHER" id="PTHR47129">
    <property type="entry name" value="QUINONE OXIDOREDUCTASE 2"/>
    <property type="match status" value="1"/>
</dbReference>
<dbReference type="InterPro" id="IPR036291">
    <property type="entry name" value="NAD(P)-bd_dom_sf"/>
</dbReference>
<dbReference type="EMBL" id="QYBC01000034">
    <property type="protein sequence ID" value="RYB01575.1"/>
    <property type="molecule type" value="Genomic_DNA"/>
</dbReference>
<keyword evidence="3" id="KW-1185">Reference proteome</keyword>
<proteinExistence type="predicted"/>
<sequence length="284" mass="29115">MYAVTGASGQLGRLVIDSLLVTIEPAEIVALVRDPAKVADLAIRGVEVRRFDYDDAATLAEALTHVERLLLVSSSEVGQREAQHTAVIAAAKQAGVGFIAYTSILNADSSPIGLAVEHRATEAAIKRSGLTYALLRNGWYTENYTGSAAMEIAHGGVIGSSGDGRISAAARIDYAAAASAVLTDETVANATFELAGDDGFTMAAYAATLARVSGKPVAYTDLPEAAYRDALTGLGLPTPLAAMLAESSANAAGGALYSDARTLSSLIGRPTTPLATSVEEAVAA</sequence>
<evidence type="ECO:0000259" key="1">
    <source>
        <dbReference type="Pfam" id="PF05368"/>
    </source>
</evidence>
<protein>
    <submittedName>
        <fullName evidence="2">SDR family oxidoreductase</fullName>
    </submittedName>
</protein>
<dbReference type="OrthoDB" id="7771794at2"/>
<dbReference type="Gene3D" id="3.40.50.720">
    <property type="entry name" value="NAD(P)-binding Rossmann-like Domain"/>
    <property type="match status" value="1"/>
</dbReference>
<reference evidence="2 3" key="1">
    <citation type="submission" date="2018-09" db="EMBL/GenBank/DDBJ databases">
        <authorList>
            <person name="Grouzdev D.S."/>
            <person name="Krutkina M.S."/>
        </authorList>
    </citation>
    <scope>NUCLEOTIDE SEQUENCE [LARGE SCALE GENOMIC DNA]</scope>
    <source>
        <strain evidence="2 3">RmlP001</strain>
    </source>
</reference>
<feature type="domain" description="NmrA-like" evidence="1">
    <location>
        <begin position="3"/>
        <end position="247"/>
    </location>
</feature>
<evidence type="ECO:0000313" key="2">
    <source>
        <dbReference type="EMBL" id="RYB01575.1"/>
    </source>
</evidence>
<dbReference type="Gene3D" id="3.90.25.10">
    <property type="entry name" value="UDP-galactose 4-epimerase, domain 1"/>
    <property type="match status" value="1"/>
</dbReference>
<dbReference type="AlphaFoldDB" id="A0A4Q2R4W4"/>
<dbReference type="PANTHER" id="PTHR47129:SF1">
    <property type="entry name" value="NMRA-LIKE DOMAIN-CONTAINING PROTEIN"/>
    <property type="match status" value="1"/>
</dbReference>
<dbReference type="CDD" id="cd05269">
    <property type="entry name" value="TMR_SDR_a"/>
    <property type="match status" value="1"/>
</dbReference>
<dbReference type="Proteomes" id="UP000289411">
    <property type="component" value="Unassembled WGS sequence"/>
</dbReference>
<dbReference type="Pfam" id="PF05368">
    <property type="entry name" value="NmrA"/>
    <property type="match status" value="1"/>
</dbReference>
<accession>A0A4Q2R4W4</accession>
<dbReference type="SUPFAM" id="SSF51735">
    <property type="entry name" value="NAD(P)-binding Rossmann-fold domains"/>
    <property type="match status" value="1"/>
</dbReference>
<dbReference type="RefSeq" id="WP_129222025.1">
    <property type="nucleotide sequence ID" value="NZ_QYBC01000034.1"/>
</dbReference>
<name>A0A4Q2R4W4_9HYPH</name>
<dbReference type="InterPro" id="IPR008030">
    <property type="entry name" value="NmrA-like"/>
</dbReference>
<evidence type="ECO:0000313" key="3">
    <source>
        <dbReference type="Proteomes" id="UP000289411"/>
    </source>
</evidence>
<reference evidence="2 3" key="2">
    <citation type="submission" date="2019-02" db="EMBL/GenBank/DDBJ databases">
        <title>'Lichenibacterium ramalinii' gen. nov. sp. nov., 'Lichenibacterium minor' gen. nov. sp. nov.</title>
        <authorList>
            <person name="Pankratov T."/>
        </authorList>
    </citation>
    <scope>NUCLEOTIDE SEQUENCE [LARGE SCALE GENOMIC DNA]</scope>
    <source>
        <strain evidence="2 3">RmlP001</strain>
    </source>
</reference>
<gene>
    <name evidence="2" type="ORF">D3272_25310</name>
</gene>